<dbReference type="SUPFAM" id="SSF53756">
    <property type="entry name" value="UDP-Glycosyltransferase/glycogen phosphorylase"/>
    <property type="match status" value="1"/>
</dbReference>
<dbReference type="CDD" id="cd03801">
    <property type="entry name" value="GT4_PimA-like"/>
    <property type="match status" value="1"/>
</dbReference>
<feature type="domain" description="Glycosyl transferase family 1" evidence="1">
    <location>
        <begin position="162"/>
        <end position="321"/>
    </location>
</feature>
<evidence type="ECO:0000259" key="1">
    <source>
        <dbReference type="Pfam" id="PF00534"/>
    </source>
</evidence>
<dbReference type="RefSeq" id="WP_157362781.1">
    <property type="nucleotide sequence ID" value="NZ_WOWS01000002.1"/>
</dbReference>
<keyword evidence="2" id="KW-0808">Transferase</keyword>
<evidence type="ECO:0000313" key="2">
    <source>
        <dbReference type="EMBL" id="MUU77877.1"/>
    </source>
</evidence>
<proteinExistence type="predicted"/>
<dbReference type="Gene3D" id="3.40.50.2000">
    <property type="entry name" value="Glycogen Phosphorylase B"/>
    <property type="match status" value="2"/>
</dbReference>
<evidence type="ECO:0000313" key="3">
    <source>
        <dbReference type="Proteomes" id="UP000478208"/>
    </source>
</evidence>
<dbReference type="Pfam" id="PF00534">
    <property type="entry name" value="Glycos_transf_1"/>
    <property type="match status" value="1"/>
</dbReference>
<organism evidence="2 3">
    <name type="scientific">Winogradskyella endarachnes</name>
    <dbReference type="NCBI Taxonomy" id="2681965"/>
    <lineage>
        <taxon>Bacteria</taxon>
        <taxon>Pseudomonadati</taxon>
        <taxon>Bacteroidota</taxon>
        <taxon>Flavobacteriia</taxon>
        <taxon>Flavobacteriales</taxon>
        <taxon>Flavobacteriaceae</taxon>
        <taxon>Winogradskyella</taxon>
    </lineage>
</organism>
<gene>
    <name evidence="2" type="ORF">GN138_05435</name>
</gene>
<dbReference type="Proteomes" id="UP000478208">
    <property type="component" value="Unassembled WGS sequence"/>
</dbReference>
<comment type="caution">
    <text evidence="2">The sequence shown here is derived from an EMBL/GenBank/DDBJ whole genome shotgun (WGS) entry which is preliminary data.</text>
</comment>
<keyword evidence="3" id="KW-1185">Reference proteome</keyword>
<dbReference type="GO" id="GO:0016757">
    <property type="term" value="F:glycosyltransferase activity"/>
    <property type="evidence" value="ECO:0007669"/>
    <property type="project" value="InterPro"/>
</dbReference>
<dbReference type="InterPro" id="IPR001296">
    <property type="entry name" value="Glyco_trans_1"/>
</dbReference>
<dbReference type="EMBL" id="WOWS01000002">
    <property type="protein sequence ID" value="MUU77877.1"/>
    <property type="molecule type" value="Genomic_DNA"/>
</dbReference>
<reference evidence="2 3" key="1">
    <citation type="submission" date="2019-12" db="EMBL/GenBank/DDBJ databases">
        <authorList>
            <person name="Li J."/>
        </authorList>
    </citation>
    <scope>NUCLEOTIDE SEQUENCE [LARGE SCALE GENOMIC DNA]</scope>
    <source>
        <strain evidence="2 3">HL2-2</strain>
    </source>
</reference>
<name>A0A6L6UAD8_9FLAO</name>
<dbReference type="AlphaFoldDB" id="A0A6L6UAD8"/>
<sequence length="345" mass="39301">MNILVLYTRLTGYWMACMRKDCELNNNNYLVYRKTPSKDAPFKIESEPGIKIRDYASDTEMVINSEIANFKPDLIYIAGWTNKHYLKIAKTYKSNGIPVITGMDNQWLGTLKQRIASLFSYTLIRKYVTYIWVPGKPQYYYARKLGFKPQHILTGLYCADESIFEKVTQTKHVKQFIFVGRVVDHKGVENLFEVVDKLLKSNDYEFKLHVIGSGPLEHLIPKHPNVKHTPFVDPEKIPELLTNAGTFILPSLYEAWGVVVHEAALAGLPMVSTHQCGAATELLIDGFNGYTYNATDKDALTRVIKKLVLQDEQSYFKMSANSKYLASNINLTRWAAQINSVVIGN</sequence>
<protein>
    <submittedName>
        <fullName evidence="2">Glycosyltransferase</fullName>
    </submittedName>
</protein>
<dbReference type="PANTHER" id="PTHR12526">
    <property type="entry name" value="GLYCOSYLTRANSFERASE"/>
    <property type="match status" value="1"/>
</dbReference>
<accession>A0A6L6UAD8</accession>